<keyword evidence="1" id="KW-0677">Repeat</keyword>
<name>A0A182EKC0_ONCOC</name>
<dbReference type="SMART" id="SM00060">
    <property type="entry name" value="FN3"/>
    <property type="match status" value="1"/>
</dbReference>
<dbReference type="InterPro" id="IPR013783">
    <property type="entry name" value="Ig-like_fold"/>
</dbReference>
<feature type="region of interest" description="Disordered" evidence="3">
    <location>
        <begin position="1166"/>
        <end position="1189"/>
    </location>
</feature>
<feature type="compositionally biased region" description="Basic and acidic residues" evidence="3">
    <location>
        <begin position="1166"/>
        <end position="1184"/>
    </location>
</feature>
<sequence length="1302" mass="147265">MHLPGIKVFLTKETTVSLCVEKPSEYDYIDSVDTQAVFCCCNLSVFLPGLRKAVKDVKEEKKRLIGEKHSEEIPVETVSVSFEFTKQRTQKIGVGTIFNSERPTEQIELTEEIIRRSPRGEAVQLMMVGEKCTACTSFCISAVDINKTESNIPKKNLKDNAISVIADIEVDSGEEIATTDAIVDVLKMFEETELAITEFASDILDVDVTLDALMEEEFIEAVGPVFQNQLASLVVQMSTAVVAISRLIEEAKILTANAEAEILMSIATETEIQELNLELQKAGHESLKNFEIEEKLKDAEKESQKTDKEEKEKPKEGAEKRKKKVPKALNIPAEISSKYGDKSTILSETIITVEIAMNEETAEIEASPKKSLSASVAIKVDSTKSRKTIKGREFSVEEFTLKDIKDETGIEVVEERKKSLEELEKSEIEDEKKEAYERARKKRIGFIQAPDKEIVAFRDDTIKIECELVNEDDDFTWLINNKPANEDSRCKEEVNSFIRTLRIRSIAPEDEGMIIIAKVGDIVTETIIHVEDTPAEIIEPLPRRSFGKCGEDVTLAVSVTHPAHSVVWEFNGEELSKDQTNYVVTEEGNFYTLTIKNATYDHAGRYSVKVDSLETSTTLIMQGIPIIEKQEPESLHFEVHENLLLNIPYKAVPEPTVECFFNNEPLLVGTKLQLDIINDMVQFCKRKTNKNDSGEYNFKISNEFGEATKTFTVNIKDVPDVPENPRIMDAFGDTVSVAWDAPKDDGGSKIIGYVIEKKEISHRTFHHVIQVRDAKTKCLIEDLDADTEYIFRVAAINKYGTGEFAEFPAVHTTPAVEESEPEEILSEEILSEEVPSEEIPQEKEPEKIPDKVDEEQELVEPKKPKAKKAVKKDISKKTEPLKEERIVSEEMVVEETTSKAKPTAEKEVEMRNSKESVESATDLKQHDVFELEVEKMEKETLSEVTRPGEETMDELLEKNKEKIGKSDTVEVKERKPKKTKEKKSPQEEKPSEETISTEQKLVEIATKEMEYGNELDKNKSKGKEEHTEETIPSIIEEKDFKGKVDKKISQKEKKSAGAVTEFEVKENFEIKHEKEKADIVEVSESVRIGKKAEEVALEEKSTSRKRKEIKKRKSSREKSPLTADKKAEESVTAVEIADKSFDVQLQQQDIIVEEMITSEKTKIEAEKGEVKKDDLEEGHLEDKSKVKKKTKQCKEKREEIVETVSVDESFINISKVENVDKVILILEKKDITSISTNLKAASMMKKPKAPKKLIKKKAEEGEKTQQEKPISSSLETEKLEAKLEMDDKIERSEPKGEKDEGD</sequence>
<dbReference type="Gene3D" id="2.60.40.10">
    <property type="entry name" value="Immunoglobulins"/>
    <property type="match status" value="4"/>
</dbReference>
<dbReference type="CDD" id="cd00063">
    <property type="entry name" value="FN3"/>
    <property type="match status" value="1"/>
</dbReference>
<evidence type="ECO:0000256" key="3">
    <source>
        <dbReference type="SAM" id="MobiDB-lite"/>
    </source>
</evidence>
<dbReference type="PANTHER" id="PTHR13817">
    <property type="entry name" value="TITIN"/>
    <property type="match status" value="1"/>
</dbReference>
<dbReference type="EMBL" id="UYRW01003634">
    <property type="protein sequence ID" value="VDK89629.1"/>
    <property type="molecule type" value="Genomic_DNA"/>
</dbReference>
<evidence type="ECO:0000313" key="8">
    <source>
        <dbReference type="WBParaSite" id="nOo.2.0.1.t08555-RA"/>
    </source>
</evidence>
<feature type="compositionally biased region" description="Basic and acidic residues" evidence="3">
    <location>
        <begin position="937"/>
        <end position="973"/>
    </location>
</feature>
<feature type="compositionally biased region" description="Basic residues" evidence="3">
    <location>
        <begin position="1245"/>
        <end position="1255"/>
    </location>
</feature>
<feature type="region of interest" description="Disordered" evidence="3">
    <location>
        <begin position="937"/>
        <end position="1036"/>
    </location>
</feature>
<feature type="region of interest" description="Disordered" evidence="3">
    <location>
        <begin position="293"/>
        <end position="325"/>
    </location>
</feature>
<keyword evidence="2" id="KW-0175">Coiled coil</keyword>
<feature type="compositionally biased region" description="Basic and acidic residues" evidence="3">
    <location>
        <begin position="840"/>
        <end position="851"/>
    </location>
</feature>
<reference evidence="8" key="1">
    <citation type="submission" date="2016-06" db="UniProtKB">
        <authorList>
            <consortium name="WormBaseParasite"/>
        </authorList>
    </citation>
    <scope>IDENTIFICATION</scope>
</reference>
<feature type="compositionally biased region" description="Basic residues" evidence="3">
    <location>
        <begin position="1103"/>
        <end position="1115"/>
    </location>
</feature>
<feature type="domain" description="Fibronectin type-III" evidence="5">
    <location>
        <begin position="721"/>
        <end position="815"/>
    </location>
</feature>
<feature type="compositionally biased region" description="Basic and acidic residues" evidence="3">
    <location>
        <begin position="1005"/>
        <end position="1036"/>
    </location>
</feature>
<proteinExistence type="predicted"/>
<dbReference type="WBParaSite" id="nOo.2.0.1.t08555-RA">
    <property type="protein sequence ID" value="nOo.2.0.1.t08555-RA"/>
    <property type="gene ID" value="nOo.2.0.1.g08555"/>
</dbReference>
<dbReference type="InterPro" id="IPR007110">
    <property type="entry name" value="Ig-like_dom"/>
</dbReference>
<keyword evidence="7" id="KW-1185">Reference proteome</keyword>
<feature type="domain" description="Ig-like" evidence="4">
    <location>
        <begin position="534"/>
        <end position="618"/>
    </location>
</feature>
<feature type="region of interest" description="Disordered" evidence="3">
    <location>
        <begin position="1095"/>
        <end position="1128"/>
    </location>
</feature>
<dbReference type="InterPro" id="IPR003961">
    <property type="entry name" value="FN3_dom"/>
</dbReference>
<dbReference type="SUPFAM" id="SSF49265">
    <property type="entry name" value="Fibronectin type III"/>
    <property type="match status" value="1"/>
</dbReference>
<accession>A0A182EKC0</accession>
<protein>
    <submittedName>
        <fullName evidence="8">Ig-like domain-containing protein</fullName>
    </submittedName>
</protein>
<dbReference type="Proteomes" id="UP000271087">
    <property type="component" value="Unassembled WGS sequence"/>
</dbReference>
<dbReference type="InterPro" id="IPR036179">
    <property type="entry name" value="Ig-like_dom_sf"/>
</dbReference>
<feature type="region of interest" description="Disordered" evidence="3">
    <location>
        <begin position="1240"/>
        <end position="1302"/>
    </location>
</feature>
<feature type="region of interest" description="Disordered" evidence="3">
    <location>
        <begin position="888"/>
        <end position="925"/>
    </location>
</feature>
<evidence type="ECO:0000256" key="2">
    <source>
        <dbReference type="SAM" id="Coils"/>
    </source>
</evidence>
<feature type="coiled-coil region" evidence="2">
    <location>
        <begin position="410"/>
        <end position="438"/>
    </location>
</feature>
<dbReference type="OrthoDB" id="5877233at2759"/>
<evidence type="ECO:0000259" key="5">
    <source>
        <dbReference type="PROSITE" id="PS50853"/>
    </source>
</evidence>
<dbReference type="CDD" id="cd00096">
    <property type="entry name" value="Ig"/>
    <property type="match status" value="2"/>
</dbReference>
<dbReference type="PROSITE" id="PS50835">
    <property type="entry name" value="IG_LIKE"/>
    <property type="match status" value="1"/>
</dbReference>
<dbReference type="GO" id="GO:0045214">
    <property type="term" value="P:sarcomere organization"/>
    <property type="evidence" value="ECO:0007669"/>
    <property type="project" value="TreeGrafter"/>
</dbReference>
<gene>
    <name evidence="6" type="ORF">NOO_LOCUS8555</name>
</gene>
<dbReference type="Pfam" id="PF00041">
    <property type="entry name" value="fn3"/>
    <property type="match status" value="1"/>
</dbReference>
<feature type="compositionally biased region" description="Basic and acidic residues" evidence="3">
    <location>
        <begin position="293"/>
        <end position="319"/>
    </location>
</feature>
<evidence type="ECO:0000313" key="6">
    <source>
        <dbReference type="EMBL" id="VDK89629.1"/>
    </source>
</evidence>
<dbReference type="PANTHER" id="PTHR13817:SF151">
    <property type="entry name" value="TITIN"/>
    <property type="match status" value="1"/>
</dbReference>
<reference evidence="6 7" key="2">
    <citation type="submission" date="2018-08" db="EMBL/GenBank/DDBJ databases">
        <authorList>
            <person name="Laetsch R D."/>
            <person name="Stevens L."/>
            <person name="Kumar S."/>
            <person name="Blaxter L. M."/>
        </authorList>
    </citation>
    <scope>NUCLEOTIDE SEQUENCE [LARGE SCALE GENOMIC DNA]</scope>
</reference>
<feature type="compositionally biased region" description="Basic and acidic residues" evidence="3">
    <location>
        <begin position="1116"/>
        <end position="1128"/>
    </location>
</feature>
<dbReference type="Pfam" id="PF07679">
    <property type="entry name" value="I-set"/>
    <property type="match status" value="2"/>
</dbReference>
<dbReference type="PRINTS" id="PR00014">
    <property type="entry name" value="FNTYPEIII"/>
</dbReference>
<feature type="compositionally biased region" description="Basic and acidic residues" evidence="3">
    <location>
        <begin position="1256"/>
        <end position="1266"/>
    </location>
</feature>
<dbReference type="GO" id="GO:0031430">
    <property type="term" value="C:M band"/>
    <property type="evidence" value="ECO:0007669"/>
    <property type="project" value="TreeGrafter"/>
</dbReference>
<dbReference type="InterPro" id="IPR050964">
    <property type="entry name" value="Striated_Muscle_Regulatory"/>
</dbReference>
<dbReference type="InterPro" id="IPR036116">
    <property type="entry name" value="FN3_sf"/>
</dbReference>
<dbReference type="STRING" id="42157.A0A182EKC0"/>
<feature type="compositionally biased region" description="Basic and acidic residues" evidence="3">
    <location>
        <begin position="982"/>
        <end position="992"/>
    </location>
</feature>
<dbReference type="SUPFAM" id="SSF48726">
    <property type="entry name" value="Immunoglobulin"/>
    <property type="match status" value="3"/>
</dbReference>
<feature type="compositionally biased region" description="Basic and acidic residues" evidence="3">
    <location>
        <begin position="896"/>
        <end position="925"/>
    </location>
</feature>
<evidence type="ECO:0000259" key="4">
    <source>
        <dbReference type="PROSITE" id="PS50835"/>
    </source>
</evidence>
<feature type="compositionally biased region" description="Basic and acidic residues" evidence="3">
    <location>
        <begin position="1275"/>
        <end position="1302"/>
    </location>
</feature>
<dbReference type="InterPro" id="IPR003599">
    <property type="entry name" value="Ig_sub"/>
</dbReference>
<dbReference type="PROSITE" id="PS50853">
    <property type="entry name" value="FN3"/>
    <property type="match status" value="1"/>
</dbReference>
<feature type="compositionally biased region" description="Acidic residues" evidence="3">
    <location>
        <begin position="817"/>
        <end position="836"/>
    </location>
</feature>
<feature type="region of interest" description="Disordered" evidence="3">
    <location>
        <begin position="812"/>
        <end position="875"/>
    </location>
</feature>
<evidence type="ECO:0000256" key="1">
    <source>
        <dbReference type="ARBA" id="ARBA00022737"/>
    </source>
</evidence>
<dbReference type="InterPro" id="IPR013098">
    <property type="entry name" value="Ig_I-set"/>
</dbReference>
<dbReference type="SMART" id="SM00409">
    <property type="entry name" value="IG"/>
    <property type="match status" value="3"/>
</dbReference>
<evidence type="ECO:0000313" key="7">
    <source>
        <dbReference type="Proteomes" id="UP000271087"/>
    </source>
</evidence>
<organism evidence="8">
    <name type="scientific">Onchocerca ochengi</name>
    <name type="common">Filarial nematode worm</name>
    <dbReference type="NCBI Taxonomy" id="42157"/>
    <lineage>
        <taxon>Eukaryota</taxon>
        <taxon>Metazoa</taxon>
        <taxon>Ecdysozoa</taxon>
        <taxon>Nematoda</taxon>
        <taxon>Chromadorea</taxon>
        <taxon>Rhabditida</taxon>
        <taxon>Spirurina</taxon>
        <taxon>Spiruromorpha</taxon>
        <taxon>Filarioidea</taxon>
        <taxon>Onchocercidae</taxon>
        <taxon>Onchocerca</taxon>
    </lineage>
</organism>